<dbReference type="EMBL" id="FOIF01000015">
    <property type="protein sequence ID" value="SES87366.1"/>
    <property type="molecule type" value="Genomic_DNA"/>
</dbReference>
<proteinExistence type="predicted"/>
<dbReference type="AlphaFoldDB" id="A0A1H9ZZZ5"/>
<organism evidence="2 3">
    <name type="scientific">Anaerobranca gottschalkii DSM 13577</name>
    <dbReference type="NCBI Taxonomy" id="1120990"/>
    <lineage>
        <taxon>Bacteria</taxon>
        <taxon>Bacillati</taxon>
        <taxon>Bacillota</taxon>
        <taxon>Clostridia</taxon>
        <taxon>Eubacteriales</taxon>
        <taxon>Proteinivoracaceae</taxon>
        <taxon>Anaerobranca</taxon>
    </lineage>
</organism>
<feature type="transmembrane region" description="Helical" evidence="1">
    <location>
        <begin position="7"/>
        <end position="23"/>
    </location>
</feature>
<feature type="transmembrane region" description="Helical" evidence="1">
    <location>
        <begin position="82"/>
        <end position="109"/>
    </location>
</feature>
<keyword evidence="3" id="KW-1185">Reference proteome</keyword>
<feature type="transmembrane region" description="Helical" evidence="1">
    <location>
        <begin position="52"/>
        <end position="70"/>
    </location>
</feature>
<gene>
    <name evidence="2" type="ORF">SAMN03080614_101526</name>
</gene>
<sequence>MINSKNVINLLLVSSVLLVLALFMNNNYIFIFGMSFFVFAWVLLGVIKNRGYVYATSSILVIWVLGFLTINILKYTEVPTDFFIGFPIGTAIMVYFIWALPVLTFTYLYSHFFDDGKDNLTKDYNKGISN</sequence>
<accession>A0A1H9ZZZ5</accession>
<keyword evidence="1" id="KW-1133">Transmembrane helix</keyword>
<evidence type="ECO:0000313" key="3">
    <source>
        <dbReference type="Proteomes" id="UP000243819"/>
    </source>
</evidence>
<dbReference type="OrthoDB" id="1953847at2"/>
<dbReference type="RefSeq" id="WP_091350080.1">
    <property type="nucleotide sequence ID" value="NZ_FOIF01000015.1"/>
</dbReference>
<keyword evidence="1" id="KW-0472">Membrane</keyword>
<reference evidence="3" key="1">
    <citation type="submission" date="2016-10" db="EMBL/GenBank/DDBJ databases">
        <authorList>
            <person name="Varghese N."/>
            <person name="Submissions S."/>
        </authorList>
    </citation>
    <scope>NUCLEOTIDE SEQUENCE [LARGE SCALE GENOMIC DNA]</scope>
    <source>
        <strain evidence="3">DSM 13577</strain>
    </source>
</reference>
<keyword evidence="1" id="KW-0812">Transmembrane</keyword>
<protein>
    <submittedName>
        <fullName evidence="2">Uncharacterized protein</fullName>
    </submittedName>
</protein>
<dbReference type="Proteomes" id="UP000243819">
    <property type="component" value="Unassembled WGS sequence"/>
</dbReference>
<evidence type="ECO:0000313" key="2">
    <source>
        <dbReference type="EMBL" id="SES87366.1"/>
    </source>
</evidence>
<dbReference type="STRING" id="1120990.SAMN03080614_101526"/>
<name>A0A1H9ZZZ5_9FIRM</name>
<evidence type="ECO:0000256" key="1">
    <source>
        <dbReference type="SAM" id="Phobius"/>
    </source>
</evidence>
<feature type="transmembrane region" description="Helical" evidence="1">
    <location>
        <begin position="29"/>
        <end position="47"/>
    </location>
</feature>